<dbReference type="Gene3D" id="1.20.1250.20">
    <property type="entry name" value="MFS general substrate transporter like domains"/>
    <property type="match status" value="2"/>
</dbReference>
<dbReference type="InterPro" id="IPR049680">
    <property type="entry name" value="FLVCR1-2_SLC49-like"/>
</dbReference>
<feature type="transmembrane region" description="Helical" evidence="5">
    <location>
        <begin position="76"/>
        <end position="93"/>
    </location>
</feature>
<dbReference type="PANTHER" id="PTHR10924">
    <property type="entry name" value="MAJOR FACILITATOR SUPERFAMILY PROTEIN-RELATED"/>
    <property type="match status" value="1"/>
</dbReference>
<protein>
    <submittedName>
        <fullName evidence="7">MFS transporter</fullName>
    </submittedName>
</protein>
<feature type="transmembrane region" description="Helical" evidence="5">
    <location>
        <begin position="99"/>
        <end position="121"/>
    </location>
</feature>
<feature type="transmembrane region" description="Helical" evidence="5">
    <location>
        <begin position="133"/>
        <end position="156"/>
    </location>
</feature>
<dbReference type="InterPro" id="IPR011701">
    <property type="entry name" value="MFS"/>
</dbReference>
<evidence type="ECO:0000256" key="4">
    <source>
        <dbReference type="ARBA" id="ARBA00023136"/>
    </source>
</evidence>
<dbReference type="InterPro" id="IPR020846">
    <property type="entry name" value="MFS_dom"/>
</dbReference>
<organism evidence="7 8">
    <name type="scientific">Antrihabitans spumae</name>
    <dbReference type="NCBI Taxonomy" id="3373370"/>
    <lineage>
        <taxon>Bacteria</taxon>
        <taxon>Bacillati</taxon>
        <taxon>Actinomycetota</taxon>
        <taxon>Actinomycetes</taxon>
        <taxon>Mycobacteriales</taxon>
        <taxon>Nocardiaceae</taxon>
        <taxon>Antrihabitans</taxon>
    </lineage>
</organism>
<reference evidence="7 8" key="1">
    <citation type="submission" date="2024-10" db="EMBL/GenBank/DDBJ databases">
        <authorList>
            <person name="Riesco R."/>
        </authorList>
    </citation>
    <scope>NUCLEOTIDE SEQUENCE [LARGE SCALE GENOMIC DNA]</scope>
    <source>
        <strain evidence="7 8">NCIMB 15449</strain>
    </source>
</reference>
<proteinExistence type="predicted"/>
<comment type="subcellular location">
    <subcellularLocation>
        <location evidence="1">Cell membrane</location>
        <topology evidence="1">Multi-pass membrane protein</topology>
    </subcellularLocation>
</comment>
<feature type="transmembrane region" description="Helical" evidence="5">
    <location>
        <begin position="47"/>
        <end position="69"/>
    </location>
</feature>
<dbReference type="Proteomes" id="UP001609175">
    <property type="component" value="Unassembled WGS sequence"/>
</dbReference>
<feature type="transmembrane region" description="Helical" evidence="5">
    <location>
        <begin position="334"/>
        <end position="357"/>
    </location>
</feature>
<accession>A0ABW7JUA0</accession>
<feature type="domain" description="Major facilitator superfamily (MFS) profile" evidence="6">
    <location>
        <begin position="1"/>
        <end position="386"/>
    </location>
</feature>
<feature type="transmembrane region" description="Helical" evidence="5">
    <location>
        <begin position="214"/>
        <end position="236"/>
    </location>
</feature>
<feature type="transmembrane region" description="Helical" evidence="5">
    <location>
        <begin position="248"/>
        <end position="268"/>
    </location>
</feature>
<dbReference type="Pfam" id="PF07690">
    <property type="entry name" value="MFS_1"/>
    <property type="match status" value="1"/>
</dbReference>
<dbReference type="InterPro" id="IPR036259">
    <property type="entry name" value="MFS_trans_sf"/>
</dbReference>
<feature type="transmembrane region" description="Helical" evidence="5">
    <location>
        <begin position="301"/>
        <end position="322"/>
    </location>
</feature>
<dbReference type="SUPFAM" id="SSF103473">
    <property type="entry name" value="MFS general substrate transporter"/>
    <property type="match status" value="1"/>
</dbReference>
<keyword evidence="4 5" id="KW-0472">Membrane</keyword>
<feature type="transmembrane region" description="Helical" evidence="5">
    <location>
        <begin position="363"/>
        <end position="381"/>
    </location>
</feature>
<evidence type="ECO:0000259" key="6">
    <source>
        <dbReference type="PROSITE" id="PS50850"/>
    </source>
</evidence>
<feature type="transmembrane region" description="Helical" evidence="5">
    <location>
        <begin position="275"/>
        <end position="295"/>
    </location>
</feature>
<evidence type="ECO:0000313" key="7">
    <source>
        <dbReference type="EMBL" id="MFH5211586.1"/>
    </source>
</evidence>
<evidence type="ECO:0000256" key="5">
    <source>
        <dbReference type="SAM" id="Phobius"/>
    </source>
</evidence>
<dbReference type="PROSITE" id="PS50850">
    <property type="entry name" value="MFS"/>
    <property type="match status" value="1"/>
</dbReference>
<evidence type="ECO:0000313" key="8">
    <source>
        <dbReference type="Proteomes" id="UP001609175"/>
    </source>
</evidence>
<evidence type="ECO:0000256" key="3">
    <source>
        <dbReference type="ARBA" id="ARBA00022989"/>
    </source>
</evidence>
<keyword evidence="2 5" id="KW-0812">Transmembrane</keyword>
<dbReference type="PANTHER" id="PTHR10924:SF6">
    <property type="entry name" value="SOLUTE CARRIER FAMILY 49 MEMBER A3"/>
    <property type="match status" value="1"/>
</dbReference>
<sequence>MMQTQVSRWPIVAAFAMVGAATQVLWLSFAPVTTVAAEHYGVSESAIGWLANVFPLFYVVLAIPAGLLLDRWFTQALAAGAVLTAVGGLLRLIGDDFVWVLTGQIVIAIAQPLVLNAITGITGRYLAEEDRPAGIAIGSASTFAGMIIAFLLGAIFTDAEQLGTLIATGAAFSVIAAVVLVVALRTPFAFSHQRPPAGLAALRIAWNDDFIRRLCVLVFFPFGTFVALTTFAQALLEPAGVDSGTASIILLLNVLAGVVGCAVLPIVAARRGWELKMLVLGAITAFLGCVALAVAPGAIVAYGSLTLIGFLLLPALPIVLAMTERRSGEVEGTAAGLIWMSGNLGGLVVATIVGLLVDHPGPAFLVAGIAALLAVSFLRGIGPYFSADAEVETADPTH</sequence>
<gene>
    <name evidence="7" type="ORF">ACHIPZ_25780</name>
</gene>
<dbReference type="RefSeq" id="WP_395118188.1">
    <property type="nucleotide sequence ID" value="NZ_JBIMSO010000129.1"/>
</dbReference>
<comment type="caution">
    <text evidence="7">The sequence shown here is derived from an EMBL/GenBank/DDBJ whole genome shotgun (WGS) entry which is preliminary data.</text>
</comment>
<name>A0ABW7JUA0_9NOCA</name>
<evidence type="ECO:0000256" key="1">
    <source>
        <dbReference type="ARBA" id="ARBA00004651"/>
    </source>
</evidence>
<evidence type="ECO:0000256" key="2">
    <source>
        <dbReference type="ARBA" id="ARBA00022692"/>
    </source>
</evidence>
<dbReference type="EMBL" id="JBIMSO010000129">
    <property type="protein sequence ID" value="MFH5211586.1"/>
    <property type="molecule type" value="Genomic_DNA"/>
</dbReference>
<feature type="transmembrane region" description="Helical" evidence="5">
    <location>
        <begin position="162"/>
        <end position="184"/>
    </location>
</feature>
<keyword evidence="3 5" id="KW-1133">Transmembrane helix</keyword>